<feature type="transmembrane region" description="Helical" evidence="2">
    <location>
        <begin position="416"/>
        <end position="439"/>
    </location>
</feature>
<keyword evidence="2" id="KW-0472">Membrane</keyword>
<comment type="caution">
    <text evidence="4">The sequence shown here is derived from an EMBL/GenBank/DDBJ whole genome shotgun (WGS) entry which is preliminary data.</text>
</comment>
<dbReference type="OrthoDB" id="5319015at2759"/>
<evidence type="ECO:0000256" key="2">
    <source>
        <dbReference type="SAM" id="Phobius"/>
    </source>
</evidence>
<keyword evidence="5" id="KW-1185">Reference proteome</keyword>
<dbReference type="InterPro" id="IPR056196">
    <property type="entry name" value="Mmc1_C"/>
</dbReference>
<sequence length="520" mass="56844">MTCSLPTPETSFHTPSSFLQQFPLPIQITELSSTTSPPSSKNHSLTEIDERIAQTLLRADIAIILCNPILTPIPTLLRNPLFTLNPNTILIVTSSPSDSAMNSMKASLLNPIPHRNPGVSESPRILFVDPSRAVAANKLFKSDSKTSEAIRRFQDEFIASRVSTVTAALKSLISPPLGSSEASLRAQTSLAHIQAALASCQASLKHAQTQMDTVAVDVCTLNARIEEAKVRAQIEVLSSPKSAKLKEEDIVANAVQAASKEVKVVMDRLTWWRMLWRVDEISLLVTQAVHQAWCRDLERQLILQSGRLAALQAEMTKALFALLAAHPSPPFKSAVLQNSLHQIANSPTFPLTPQTLTHPINTRRAQIIEYPTTRLHVAGQRAVLGMSGGVAAGAGIGWAGWYGWLMGSGEGLFGAVGLDAGTAIGVGLLGSVMGVRWAVGMWERSKRRWWEDWNRVGEGLGRDLRASLDQAMQNKVLIVAETGCHKLSELIVQRRMEIEELTEELDTLQTTLHTLQQQPK</sequence>
<keyword evidence="1" id="KW-0175">Coiled coil</keyword>
<keyword evidence="2" id="KW-0812">Transmembrane</keyword>
<evidence type="ECO:0000259" key="3">
    <source>
        <dbReference type="Pfam" id="PF23868"/>
    </source>
</evidence>
<feature type="coiled-coil region" evidence="1">
    <location>
        <begin position="484"/>
        <end position="518"/>
    </location>
</feature>
<dbReference type="Proteomes" id="UP000717328">
    <property type="component" value="Unassembled WGS sequence"/>
</dbReference>
<feature type="transmembrane region" description="Helical" evidence="2">
    <location>
        <begin position="382"/>
        <end position="404"/>
    </location>
</feature>
<proteinExistence type="predicted"/>
<evidence type="ECO:0000256" key="1">
    <source>
        <dbReference type="SAM" id="Coils"/>
    </source>
</evidence>
<protein>
    <recommendedName>
        <fullName evidence="3">Mmc1 C-terminal domain-containing protein</fullName>
    </recommendedName>
</protein>
<dbReference type="PANTHER" id="PTHR38644">
    <property type="entry name" value="EXPRESSED PROTEIN"/>
    <property type="match status" value="1"/>
</dbReference>
<evidence type="ECO:0000313" key="5">
    <source>
        <dbReference type="Proteomes" id="UP000717328"/>
    </source>
</evidence>
<accession>A0A9P7G073</accession>
<reference evidence="4" key="1">
    <citation type="submission" date="2021-02" db="EMBL/GenBank/DDBJ databases">
        <authorList>
            <person name="Nieuwenhuis M."/>
            <person name="Van De Peppel L.J.J."/>
        </authorList>
    </citation>
    <scope>NUCLEOTIDE SEQUENCE</scope>
    <source>
        <strain evidence="4">D49</strain>
    </source>
</reference>
<dbReference type="Pfam" id="PF23868">
    <property type="entry name" value="Mmc1_C"/>
    <property type="match status" value="1"/>
</dbReference>
<evidence type="ECO:0000313" key="4">
    <source>
        <dbReference type="EMBL" id="KAG5638455.1"/>
    </source>
</evidence>
<feature type="domain" description="Mmc1 C-terminal" evidence="3">
    <location>
        <begin position="265"/>
        <end position="451"/>
    </location>
</feature>
<dbReference type="EMBL" id="JABCKI010005761">
    <property type="protein sequence ID" value="KAG5638455.1"/>
    <property type="molecule type" value="Genomic_DNA"/>
</dbReference>
<gene>
    <name evidence="4" type="ORF">H0H81_012520</name>
</gene>
<organism evidence="4 5">
    <name type="scientific">Sphagnurus paluster</name>
    <dbReference type="NCBI Taxonomy" id="117069"/>
    <lineage>
        <taxon>Eukaryota</taxon>
        <taxon>Fungi</taxon>
        <taxon>Dikarya</taxon>
        <taxon>Basidiomycota</taxon>
        <taxon>Agaricomycotina</taxon>
        <taxon>Agaricomycetes</taxon>
        <taxon>Agaricomycetidae</taxon>
        <taxon>Agaricales</taxon>
        <taxon>Tricholomatineae</taxon>
        <taxon>Lyophyllaceae</taxon>
        <taxon>Sphagnurus</taxon>
    </lineage>
</organism>
<keyword evidence="2" id="KW-1133">Transmembrane helix</keyword>
<reference evidence="4" key="2">
    <citation type="submission" date="2021-10" db="EMBL/GenBank/DDBJ databases">
        <title>Phylogenomics reveals ancestral predisposition of the termite-cultivated fungus Termitomyces towards a domesticated lifestyle.</title>
        <authorList>
            <person name="Auxier B."/>
            <person name="Grum-Grzhimaylo A."/>
            <person name="Cardenas M.E."/>
            <person name="Lodge J.D."/>
            <person name="Laessoe T."/>
            <person name="Pedersen O."/>
            <person name="Smith M.E."/>
            <person name="Kuyper T.W."/>
            <person name="Franco-Molano E.A."/>
            <person name="Baroni T.J."/>
            <person name="Aanen D.K."/>
        </authorList>
    </citation>
    <scope>NUCLEOTIDE SEQUENCE</scope>
    <source>
        <strain evidence="4">D49</strain>
    </source>
</reference>
<dbReference type="PANTHER" id="PTHR38644:SF1">
    <property type="entry name" value="EXPRESSED PROTEIN"/>
    <property type="match status" value="1"/>
</dbReference>
<dbReference type="AlphaFoldDB" id="A0A9P7G073"/>
<name>A0A9P7G073_9AGAR</name>